<feature type="transmembrane region" description="Helical" evidence="8">
    <location>
        <begin position="58"/>
        <end position="78"/>
    </location>
</feature>
<evidence type="ECO:0000256" key="5">
    <source>
        <dbReference type="ARBA" id="ARBA00022989"/>
    </source>
</evidence>
<comment type="catalytic activity">
    <reaction evidence="7">
        <text>a quinone + NADH + 5 H(+)(in) = a quinol + NAD(+) + 4 H(+)(out)</text>
        <dbReference type="Rhea" id="RHEA:57888"/>
        <dbReference type="ChEBI" id="CHEBI:15378"/>
        <dbReference type="ChEBI" id="CHEBI:24646"/>
        <dbReference type="ChEBI" id="CHEBI:57540"/>
        <dbReference type="ChEBI" id="CHEBI:57945"/>
        <dbReference type="ChEBI" id="CHEBI:132124"/>
    </reaction>
</comment>
<dbReference type="InterPro" id="IPR038430">
    <property type="entry name" value="NDAH_ubi_oxred_su3_sf"/>
</dbReference>
<keyword evidence="10" id="KW-1185">Reference proteome</keyword>
<keyword evidence="3" id="KW-0813">Transport</keyword>
<keyword evidence="7" id="KW-0874">Quinone</keyword>
<evidence type="ECO:0000313" key="9">
    <source>
        <dbReference type="EMBL" id="TQM09935.1"/>
    </source>
</evidence>
<keyword evidence="6 8" id="KW-0472">Membrane</keyword>
<feature type="transmembrane region" description="Helical" evidence="8">
    <location>
        <begin position="90"/>
        <end position="108"/>
    </location>
</feature>
<name>A0A543DL17_9PSEU</name>
<feature type="transmembrane region" description="Helical" evidence="8">
    <location>
        <begin position="6"/>
        <end position="30"/>
    </location>
</feature>
<dbReference type="PANTHER" id="PTHR11058">
    <property type="entry name" value="NADH-UBIQUINONE OXIDOREDUCTASE CHAIN 3"/>
    <property type="match status" value="1"/>
</dbReference>
<comment type="similarity">
    <text evidence="2 7">Belongs to the complex I subunit 3 family.</text>
</comment>
<comment type="caution">
    <text evidence="9">The sequence shown here is derived from an EMBL/GenBank/DDBJ whole genome shotgun (WGS) entry which is preliminary data.</text>
</comment>
<evidence type="ECO:0000256" key="6">
    <source>
        <dbReference type="ARBA" id="ARBA00023136"/>
    </source>
</evidence>
<evidence type="ECO:0000256" key="8">
    <source>
        <dbReference type="SAM" id="Phobius"/>
    </source>
</evidence>
<dbReference type="GO" id="GO:0030964">
    <property type="term" value="C:NADH dehydrogenase complex"/>
    <property type="evidence" value="ECO:0007669"/>
    <property type="project" value="TreeGrafter"/>
</dbReference>
<dbReference type="GO" id="GO:0048038">
    <property type="term" value="F:quinone binding"/>
    <property type="evidence" value="ECO:0007669"/>
    <property type="project" value="UniProtKB-KW"/>
</dbReference>
<dbReference type="EC" id="7.1.1.-" evidence="7"/>
<evidence type="ECO:0000256" key="1">
    <source>
        <dbReference type="ARBA" id="ARBA00004370"/>
    </source>
</evidence>
<dbReference type="Proteomes" id="UP000315677">
    <property type="component" value="Unassembled WGS sequence"/>
</dbReference>
<evidence type="ECO:0000256" key="3">
    <source>
        <dbReference type="ARBA" id="ARBA00022448"/>
    </source>
</evidence>
<sequence length="116" mass="12802">MTEFVPLLVLLTVAVVLVLAGYAASALLAVRSAMDAAPPFSGGLPPQEHAVSRFHVRWYPVTMVFLAFDMEMLFMYPWTLVVSRVGPASVVEMFLFLGILLAGVLYAWREGALRWA</sequence>
<gene>
    <name evidence="9" type="ORF">FB558_5713</name>
</gene>
<protein>
    <recommendedName>
        <fullName evidence="7">NADH-quinone oxidoreductase subunit</fullName>
        <ecNumber evidence="7">7.1.1.-</ecNumber>
    </recommendedName>
</protein>
<keyword evidence="5 8" id="KW-1133">Transmembrane helix</keyword>
<evidence type="ECO:0000313" key="10">
    <source>
        <dbReference type="Proteomes" id="UP000315677"/>
    </source>
</evidence>
<keyword evidence="7" id="KW-0520">NAD</keyword>
<dbReference type="EMBL" id="VFPA01000003">
    <property type="protein sequence ID" value="TQM09935.1"/>
    <property type="molecule type" value="Genomic_DNA"/>
</dbReference>
<proteinExistence type="inferred from homology"/>
<organism evidence="9 10">
    <name type="scientific">Pseudonocardia kunmingensis</name>
    <dbReference type="NCBI Taxonomy" id="630975"/>
    <lineage>
        <taxon>Bacteria</taxon>
        <taxon>Bacillati</taxon>
        <taxon>Actinomycetota</taxon>
        <taxon>Actinomycetes</taxon>
        <taxon>Pseudonocardiales</taxon>
        <taxon>Pseudonocardiaceae</taxon>
        <taxon>Pseudonocardia</taxon>
    </lineage>
</organism>
<comment type="function">
    <text evidence="7">NDH-1 shuttles electrons from NADH, via FMN and iron-sulfur (Fe-S) centers, to quinones in the respiratory chain.</text>
</comment>
<accession>A0A543DL17</accession>
<evidence type="ECO:0000256" key="7">
    <source>
        <dbReference type="RuleBase" id="RU003639"/>
    </source>
</evidence>
<evidence type="ECO:0000256" key="4">
    <source>
        <dbReference type="ARBA" id="ARBA00022692"/>
    </source>
</evidence>
<dbReference type="PANTHER" id="PTHR11058:SF9">
    <property type="entry name" value="NADH-UBIQUINONE OXIDOREDUCTASE CHAIN 3"/>
    <property type="match status" value="1"/>
</dbReference>
<dbReference type="RefSeq" id="WP_211366887.1">
    <property type="nucleotide sequence ID" value="NZ_VFPA01000003.1"/>
</dbReference>
<dbReference type="GO" id="GO:0008137">
    <property type="term" value="F:NADH dehydrogenase (ubiquinone) activity"/>
    <property type="evidence" value="ECO:0007669"/>
    <property type="project" value="InterPro"/>
</dbReference>
<dbReference type="InterPro" id="IPR000440">
    <property type="entry name" value="NADH_UbQ/plastoQ_OxRdtase_su3"/>
</dbReference>
<dbReference type="Pfam" id="PF00507">
    <property type="entry name" value="Oxidored_q4"/>
    <property type="match status" value="1"/>
</dbReference>
<dbReference type="AlphaFoldDB" id="A0A543DL17"/>
<reference evidence="9 10" key="1">
    <citation type="submission" date="2019-06" db="EMBL/GenBank/DDBJ databases">
        <title>Sequencing the genomes of 1000 actinobacteria strains.</title>
        <authorList>
            <person name="Klenk H.-P."/>
        </authorList>
    </citation>
    <scope>NUCLEOTIDE SEQUENCE [LARGE SCALE GENOMIC DNA]</scope>
    <source>
        <strain evidence="9 10">DSM 45301</strain>
    </source>
</reference>
<dbReference type="GO" id="GO:0005886">
    <property type="term" value="C:plasma membrane"/>
    <property type="evidence" value="ECO:0007669"/>
    <property type="project" value="UniProtKB-SubCell"/>
</dbReference>
<evidence type="ECO:0000256" key="2">
    <source>
        <dbReference type="ARBA" id="ARBA00008472"/>
    </source>
</evidence>
<dbReference type="Gene3D" id="1.20.58.1610">
    <property type="entry name" value="NADH:ubiquinone/plastoquinone oxidoreductase, chain 3"/>
    <property type="match status" value="1"/>
</dbReference>
<keyword evidence="4 7" id="KW-0812">Transmembrane</keyword>
<comment type="subcellular location">
    <subcellularLocation>
        <location evidence="7">Cell membrane</location>
        <topology evidence="7">Multi-pass membrane protein</topology>
    </subcellularLocation>
    <subcellularLocation>
        <location evidence="1">Membrane</location>
    </subcellularLocation>
</comment>